<dbReference type="Proteomes" id="UP001139981">
    <property type="component" value="Unassembled WGS sequence"/>
</dbReference>
<evidence type="ECO:0000313" key="2">
    <source>
        <dbReference type="Proteomes" id="UP001139981"/>
    </source>
</evidence>
<name>A0ACC1LUC5_9FUNG</name>
<sequence length="309" mass="33574">MCPKESGETRQPNDSVGLLLASLRAERARFSRLLQAHMRLAAGIPPRAQFIDTSAHSDQQVTSMSRITPLYNVRPTAARGMPGLSEEPEGSFDDVVVPISSLHSAMFILEHVERLTDITRPSEPNNAGQPAAKATPSWHAPSDMAVPTTRDVDDSGRSHGLQYYLQGIADVLAPRAGELGVHLSIALPAAPHLEHRIVEAVFPETKGVEMALVQGTWSMRRDSIQPMRHILLETASILLEHYLQPGDDLCLTPQYVSPKARLKATDKGQALDGVTAASIYFICRRTLRSIRTEPGGYAGAQQLVAAPPS</sequence>
<evidence type="ECO:0000313" key="1">
    <source>
        <dbReference type="EMBL" id="KAJ2881831.1"/>
    </source>
</evidence>
<keyword evidence="2" id="KW-1185">Reference proteome</keyword>
<accession>A0ACC1LUC5</accession>
<comment type="caution">
    <text evidence="1">The sequence shown here is derived from an EMBL/GenBank/DDBJ whole genome shotgun (WGS) entry which is preliminary data.</text>
</comment>
<dbReference type="EMBL" id="JANBVB010002873">
    <property type="protein sequence ID" value="KAJ2881831.1"/>
    <property type="molecule type" value="Genomic_DNA"/>
</dbReference>
<organism evidence="1 2">
    <name type="scientific">Coemansia aciculifera</name>
    <dbReference type="NCBI Taxonomy" id="417176"/>
    <lineage>
        <taxon>Eukaryota</taxon>
        <taxon>Fungi</taxon>
        <taxon>Fungi incertae sedis</taxon>
        <taxon>Zoopagomycota</taxon>
        <taxon>Kickxellomycotina</taxon>
        <taxon>Kickxellomycetes</taxon>
        <taxon>Kickxellales</taxon>
        <taxon>Kickxellaceae</taxon>
        <taxon>Coemansia</taxon>
    </lineage>
</organism>
<gene>
    <name evidence="1" type="ORF">IWW38_005740</name>
</gene>
<protein>
    <submittedName>
        <fullName evidence="1">Uncharacterized protein</fullName>
    </submittedName>
</protein>
<proteinExistence type="predicted"/>
<feature type="non-terminal residue" evidence="1">
    <location>
        <position position="309"/>
    </location>
</feature>
<reference evidence="1" key="1">
    <citation type="submission" date="2022-07" db="EMBL/GenBank/DDBJ databases">
        <title>Phylogenomic reconstructions and comparative analyses of Kickxellomycotina fungi.</title>
        <authorList>
            <person name="Reynolds N.K."/>
            <person name="Stajich J.E."/>
            <person name="Barry K."/>
            <person name="Grigoriev I.V."/>
            <person name="Crous P."/>
            <person name="Smith M.E."/>
        </authorList>
    </citation>
    <scope>NUCLEOTIDE SEQUENCE</scope>
    <source>
        <strain evidence="1">CBS 190363</strain>
    </source>
</reference>